<dbReference type="AlphaFoldDB" id="A0A1C6S8R2"/>
<dbReference type="EMBL" id="FMHW01000002">
    <property type="protein sequence ID" value="SCL25877.1"/>
    <property type="molecule type" value="Genomic_DNA"/>
</dbReference>
<keyword evidence="2 5" id="KW-0812">Transmembrane</keyword>
<proteinExistence type="predicted"/>
<evidence type="ECO:0000256" key="1">
    <source>
        <dbReference type="ARBA" id="ARBA00004141"/>
    </source>
</evidence>
<keyword evidence="8" id="KW-1185">Reference proteome</keyword>
<gene>
    <name evidence="7" type="ORF">GA0074692_2043</name>
</gene>
<feature type="domain" description="ABC-2 type transporter transmembrane" evidence="6">
    <location>
        <begin position="134"/>
        <end position="327"/>
    </location>
</feature>
<reference evidence="8" key="1">
    <citation type="submission" date="2016-06" db="EMBL/GenBank/DDBJ databases">
        <authorList>
            <person name="Varghese N."/>
            <person name="Submissions Spin"/>
        </authorList>
    </citation>
    <scope>NUCLEOTIDE SEQUENCE [LARGE SCALE GENOMIC DNA]</scope>
    <source>
        <strain evidence="8">DSM 43817</strain>
    </source>
</reference>
<dbReference type="GO" id="GO:0016020">
    <property type="term" value="C:membrane"/>
    <property type="evidence" value="ECO:0007669"/>
    <property type="project" value="UniProtKB-SubCell"/>
</dbReference>
<evidence type="ECO:0000313" key="8">
    <source>
        <dbReference type="Proteomes" id="UP000198959"/>
    </source>
</evidence>
<dbReference type="RefSeq" id="WP_091642282.1">
    <property type="nucleotide sequence ID" value="NZ_FMHW01000002.1"/>
</dbReference>
<feature type="transmembrane region" description="Helical" evidence="5">
    <location>
        <begin position="310"/>
        <end position="331"/>
    </location>
</feature>
<feature type="transmembrane region" description="Helical" evidence="5">
    <location>
        <begin position="130"/>
        <end position="154"/>
    </location>
</feature>
<evidence type="ECO:0000256" key="2">
    <source>
        <dbReference type="ARBA" id="ARBA00022692"/>
    </source>
</evidence>
<evidence type="ECO:0000256" key="4">
    <source>
        <dbReference type="ARBA" id="ARBA00023136"/>
    </source>
</evidence>
<keyword evidence="4 5" id="KW-0472">Membrane</keyword>
<comment type="subcellular location">
    <subcellularLocation>
        <location evidence="1">Membrane</location>
        <topology evidence="1">Multi-pass membrane protein</topology>
    </subcellularLocation>
</comment>
<organism evidence="7 8">
    <name type="scientific">Micromonospora pallida</name>
    <dbReference type="NCBI Taxonomy" id="145854"/>
    <lineage>
        <taxon>Bacteria</taxon>
        <taxon>Bacillati</taxon>
        <taxon>Actinomycetota</taxon>
        <taxon>Actinomycetes</taxon>
        <taxon>Micromonosporales</taxon>
        <taxon>Micromonosporaceae</taxon>
        <taxon>Micromonospora</taxon>
    </lineage>
</organism>
<feature type="transmembrane region" description="Helical" evidence="5">
    <location>
        <begin position="224"/>
        <end position="246"/>
    </location>
</feature>
<keyword evidence="3 5" id="KW-1133">Transmembrane helix</keyword>
<evidence type="ECO:0000256" key="3">
    <source>
        <dbReference type="ARBA" id="ARBA00022989"/>
    </source>
</evidence>
<dbReference type="Pfam" id="PF12698">
    <property type="entry name" value="ABC2_membrane_3"/>
    <property type="match status" value="1"/>
</dbReference>
<accession>A0A1C6S8R2</accession>
<dbReference type="GO" id="GO:0140359">
    <property type="term" value="F:ABC-type transporter activity"/>
    <property type="evidence" value="ECO:0007669"/>
    <property type="project" value="InterPro"/>
</dbReference>
<evidence type="ECO:0000259" key="6">
    <source>
        <dbReference type="Pfam" id="PF12698"/>
    </source>
</evidence>
<feature type="transmembrane region" description="Helical" evidence="5">
    <location>
        <begin position="183"/>
        <end position="204"/>
    </location>
</feature>
<name>A0A1C6S8R2_9ACTN</name>
<feature type="transmembrane region" description="Helical" evidence="5">
    <location>
        <begin position="23"/>
        <end position="45"/>
    </location>
</feature>
<evidence type="ECO:0000256" key="5">
    <source>
        <dbReference type="SAM" id="Phobius"/>
    </source>
</evidence>
<dbReference type="InterPro" id="IPR013525">
    <property type="entry name" value="ABC2_TM"/>
</dbReference>
<dbReference type="STRING" id="145854.GA0074692_2043"/>
<dbReference type="OrthoDB" id="3268959at2"/>
<evidence type="ECO:0000313" key="7">
    <source>
        <dbReference type="EMBL" id="SCL25877.1"/>
    </source>
</evidence>
<sequence length="358" mass="37147">MSTYEAVRLVAAREIRVKLRDKAFIWSTVVFLLIAGAATVLPSLFDGGSSSVAVAPGPAATALADAGLDVRTVADDAAAERLVRDGDVDAAVVAGPRVLALDDAPSDVVNALSARPPVDLLDPNAVDPTLAFLVPYAFAFVFFITSLTFGLQIAQSVTEEKQTRIVEILVAAVPVRVLLAGKVVGGAILAFGQIALIAVVAYVGASIAGAPNAVLSALGPAIGWFLPFFVVGFVMLAALWAAVGALVSRQEDIAGASTPVQMVVMLPFFAVVFLQDNPTAMTLMSYLPVSSPTAMPVRLFTGDAAGWEPVLSLVILALTAVAMVFVGARVYQGSLLRTSGRTGIAAAWRDREAARLAD</sequence>
<feature type="transmembrane region" description="Helical" evidence="5">
    <location>
        <begin position="253"/>
        <end position="274"/>
    </location>
</feature>
<dbReference type="Proteomes" id="UP000198959">
    <property type="component" value="Unassembled WGS sequence"/>
</dbReference>
<protein>
    <submittedName>
        <fullName evidence="7">ABC-2 type transport system permease protein</fullName>
    </submittedName>
</protein>